<proteinExistence type="predicted"/>
<protein>
    <submittedName>
        <fullName evidence="5">M20/M25/M40 family metallo-hydrolase</fullName>
    </submittedName>
</protein>
<dbReference type="AlphaFoldDB" id="A0AAW6AYH6"/>
<dbReference type="RefSeq" id="WP_003498319.1">
    <property type="nucleotide sequence ID" value="NZ_JABFCJ010000067.1"/>
</dbReference>
<dbReference type="GO" id="GO:0008233">
    <property type="term" value="F:peptidase activity"/>
    <property type="evidence" value="ECO:0007669"/>
    <property type="project" value="UniProtKB-KW"/>
</dbReference>
<reference evidence="5" key="1">
    <citation type="submission" date="2023-01" db="EMBL/GenBank/DDBJ databases">
        <title>Human gut microbiome strain richness.</title>
        <authorList>
            <person name="Chen-Liaw A."/>
        </authorList>
    </citation>
    <scope>NUCLEOTIDE SEQUENCE</scope>
    <source>
        <strain evidence="5">B1_m1001713B170214d0_201011</strain>
    </source>
</reference>
<evidence type="ECO:0000256" key="1">
    <source>
        <dbReference type="ARBA" id="ARBA00022670"/>
    </source>
</evidence>
<keyword evidence="3" id="KW-0378">Hydrolase</keyword>
<dbReference type="InterPro" id="IPR051458">
    <property type="entry name" value="Cyt/Met_Dipeptidase"/>
</dbReference>
<evidence type="ECO:0000259" key="4">
    <source>
        <dbReference type="Pfam" id="PF07687"/>
    </source>
</evidence>
<evidence type="ECO:0000256" key="2">
    <source>
        <dbReference type="ARBA" id="ARBA00022723"/>
    </source>
</evidence>
<dbReference type="Gene3D" id="3.30.70.360">
    <property type="match status" value="1"/>
</dbReference>
<dbReference type="InterPro" id="IPR011650">
    <property type="entry name" value="Peptidase_M20_dimer"/>
</dbReference>
<dbReference type="Proteomes" id="UP001300871">
    <property type="component" value="Unassembled WGS sequence"/>
</dbReference>
<accession>A0AAW6AYH6</accession>
<evidence type="ECO:0000313" key="5">
    <source>
        <dbReference type="EMBL" id="MDB2000547.1"/>
    </source>
</evidence>
<organism evidence="5 6">
    <name type="scientific">Clostridium symbiosum</name>
    <name type="common">Bacteroides symbiosus</name>
    <dbReference type="NCBI Taxonomy" id="1512"/>
    <lineage>
        <taxon>Bacteria</taxon>
        <taxon>Bacillati</taxon>
        <taxon>Bacillota</taxon>
        <taxon>Clostridia</taxon>
        <taxon>Lachnospirales</taxon>
        <taxon>Lachnospiraceae</taxon>
        <taxon>Otoolea</taxon>
    </lineage>
</organism>
<gene>
    <name evidence="5" type="ORF">PM006_10090</name>
</gene>
<dbReference type="Pfam" id="PF07687">
    <property type="entry name" value="M20_dimer"/>
    <property type="match status" value="1"/>
</dbReference>
<keyword evidence="2" id="KW-0479">Metal-binding</keyword>
<dbReference type="PANTHER" id="PTHR43270">
    <property type="entry name" value="BETA-ALA-HIS DIPEPTIDASE"/>
    <property type="match status" value="1"/>
</dbReference>
<dbReference type="EMBL" id="JAQLGM010000021">
    <property type="protein sequence ID" value="MDB2000547.1"/>
    <property type="molecule type" value="Genomic_DNA"/>
</dbReference>
<dbReference type="InterPro" id="IPR002933">
    <property type="entry name" value="Peptidase_M20"/>
</dbReference>
<dbReference type="GO" id="GO:0046872">
    <property type="term" value="F:metal ion binding"/>
    <property type="evidence" value="ECO:0007669"/>
    <property type="project" value="UniProtKB-KW"/>
</dbReference>
<feature type="domain" description="Peptidase M20 dimerisation" evidence="4">
    <location>
        <begin position="219"/>
        <end position="365"/>
    </location>
</feature>
<evidence type="ECO:0000313" key="6">
    <source>
        <dbReference type="Proteomes" id="UP001300871"/>
    </source>
</evidence>
<dbReference type="Gene3D" id="3.40.630.10">
    <property type="entry name" value="Zn peptidases"/>
    <property type="match status" value="1"/>
</dbReference>
<dbReference type="GO" id="GO:0006508">
    <property type="term" value="P:proteolysis"/>
    <property type="evidence" value="ECO:0007669"/>
    <property type="project" value="UniProtKB-KW"/>
</dbReference>
<sequence length="475" mass="53746">MEKDMIADILGYLDDNFQEDLGEVQKFMRLKSISATGEGIRETAEAVKDMIIRAGGTSELLETLGNPIIYGRMDEGADYTLLIYSMYDVLPAEEEDWISDPWMAKIHPFRDYGDCIIGRGAVNTKGPTAAFFRALMAYRKLREKLPVNLVFLIEGEEELSSESLQDFLEENKEKFADCDAMFFPSFGEENRIASIFMGVKGIISFELRAKGGTWGGPVDRGIHGAFAAWVANPAWRLVKALSTMIGENENDIRIDGFYDGILPLDPEKEHALRESADLLDEEEWRTAYDVDKFKWKLEGLELWKKMLTVPTLNIDGIRGGYIGEGSKTLLPHEAAVKMDIRLVPGMDPKTMLGKLRRHLDSHGYEDIEIVEFGKAYYPSSVPYYSTSVQTLKRMYEMMGARPQIWPWNPGSAPYYLFERILGIPYVTGGMGHGSRQHSSNEYCTVKGVLDFEKSMIYYLTLFPEIADELKTAAHD</sequence>
<comment type="caution">
    <text evidence="5">The sequence shown here is derived from an EMBL/GenBank/DDBJ whole genome shotgun (WGS) entry which is preliminary data.</text>
</comment>
<name>A0AAW6AYH6_CLOSY</name>
<dbReference type="Pfam" id="PF01546">
    <property type="entry name" value="Peptidase_M20"/>
    <property type="match status" value="1"/>
</dbReference>
<dbReference type="PANTHER" id="PTHR43270:SF8">
    <property type="entry name" value="DI- AND TRIPEPTIDASE DUG2-RELATED"/>
    <property type="match status" value="1"/>
</dbReference>
<evidence type="ECO:0000256" key="3">
    <source>
        <dbReference type="ARBA" id="ARBA00022801"/>
    </source>
</evidence>
<keyword evidence="1" id="KW-0645">Protease</keyword>
<dbReference type="SUPFAM" id="SSF53187">
    <property type="entry name" value="Zn-dependent exopeptidases"/>
    <property type="match status" value="1"/>
</dbReference>